<comment type="subunit">
    <text evidence="7">Homotrimer.</text>
</comment>
<dbReference type="EMBL" id="JAESVA010000003">
    <property type="protein sequence ID" value="MCB8880472.1"/>
    <property type="molecule type" value="Genomic_DNA"/>
</dbReference>
<name>A0A964E3Q4_9PROT</name>
<dbReference type="GO" id="GO:0103118">
    <property type="term" value="F:UDP-3-O-[(3R)-3-hydroxyacyl]-glucosamine N-acyltransferase activity"/>
    <property type="evidence" value="ECO:0007669"/>
    <property type="project" value="UniProtKB-EC"/>
</dbReference>
<dbReference type="RefSeq" id="WP_406566261.1">
    <property type="nucleotide sequence ID" value="NZ_JAESVA010000003.1"/>
</dbReference>
<dbReference type="InterPro" id="IPR020573">
    <property type="entry name" value="UDP_GlcNAc_AcTrfase_non-rep"/>
</dbReference>
<evidence type="ECO:0000313" key="10">
    <source>
        <dbReference type="EMBL" id="MCB8880472.1"/>
    </source>
</evidence>
<feature type="active site" description="Proton acceptor" evidence="7">
    <location>
        <position position="260"/>
    </location>
</feature>
<accession>A0A964E3Q4</accession>
<dbReference type="InterPro" id="IPR056729">
    <property type="entry name" value="GMPPB_C"/>
</dbReference>
<keyword evidence="5 7" id="KW-0443">Lipid metabolism</keyword>
<evidence type="ECO:0000256" key="2">
    <source>
        <dbReference type="ARBA" id="ARBA00022556"/>
    </source>
</evidence>
<dbReference type="Pfam" id="PF25087">
    <property type="entry name" value="GMPPB_C"/>
    <property type="match status" value="1"/>
</dbReference>
<evidence type="ECO:0000313" key="11">
    <source>
        <dbReference type="Proteomes" id="UP000721844"/>
    </source>
</evidence>
<keyword evidence="3 7" id="KW-0808">Transferase</keyword>
<dbReference type="GO" id="GO:0009245">
    <property type="term" value="P:lipid A biosynthetic process"/>
    <property type="evidence" value="ECO:0007669"/>
    <property type="project" value="UniProtKB-UniRule"/>
</dbReference>
<dbReference type="InterPro" id="IPR011004">
    <property type="entry name" value="Trimer_LpxA-like_sf"/>
</dbReference>
<feature type="domain" description="Mannose-1-phosphate guanyltransferase C-terminal" evidence="9">
    <location>
        <begin position="128"/>
        <end position="236"/>
    </location>
</feature>
<evidence type="ECO:0000256" key="3">
    <source>
        <dbReference type="ARBA" id="ARBA00022679"/>
    </source>
</evidence>
<dbReference type="InterPro" id="IPR007691">
    <property type="entry name" value="LpxD"/>
</dbReference>
<dbReference type="SUPFAM" id="SSF51161">
    <property type="entry name" value="Trimeric LpxA-like enzymes"/>
    <property type="match status" value="1"/>
</dbReference>
<dbReference type="HAMAP" id="MF_00523">
    <property type="entry name" value="LpxD"/>
    <property type="match status" value="1"/>
</dbReference>
<dbReference type="PANTHER" id="PTHR43378">
    <property type="entry name" value="UDP-3-O-ACYLGLUCOSAMINE N-ACYLTRANSFERASE"/>
    <property type="match status" value="1"/>
</dbReference>
<protein>
    <recommendedName>
        <fullName evidence="7">UDP-3-O-acylglucosamine N-acyltransferase</fullName>
        <ecNumber evidence="7">2.3.1.191</ecNumber>
    </recommendedName>
</protein>
<proteinExistence type="inferred from homology"/>
<dbReference type="CDD" id="cd03352">
    <property type="entry name" value="LbH_LpxD"/>
    <property type="match status" value="1"/>
</dbReference>
<dbReference type="EC" id="2.3.1.191" evidence="7"/>
<dbReference type="InterPro" id="IPR018357">
    <property type="entry name" value="Hexapep_transf_CS"/>
</dbReference>
<dbReference type="PROSITE" id="PS00101">
    <property type="entry name" value="HEXAPEP_TRANSFERASES"/>
    <property type="match status" value="1"/>
</dbReference>
<keyword evidence="2 7" id="KW-0441">Lipid A biosynthesis</keyword>
<keyword evidence="11" id="KW-1185">Reference proteome</keyword>
<evidence type="ECO:0000259" key="8">
    <source>
        <dbReference type="Pfam" id="PF04613"/>
    </source>
</evidence>
<dbReference type="Proteomes" id="UP000721844">
    <property type="component" value="Unassembled WGS sequence"/>
</dbReference>
<comment type="catalytic activity">
    <reaction evidence="7">
        <text>a UDP-3-O-[(3R)-3-hydroxyacyl]-alpha-D-glucosamine + a (3R)-hydroxyacyl-[ACP] = a UDP-2-N,3-O-bis[(3R)-3-hydroxyacyl]-alpha-D-glucosamine + holo-[ACP] + H(+)</text>
        <dbReference type="Rhea" id="RHEA:53836"/>
        <dbReference type="Rhea" id="RHEA-COMP:9685"/>
        <dbReference type="Rhea" id="RHEA-COMP:9945"/>
        <dbReference type="ChEBI" id="CHEBI:15378"/>
        <dbReference type="ChEBI" id="CHEBI:64479"/>
        <dbReference type="ChEBI" id="CHEBI:78827"/>
        <dbReference type="ChEBI" id="CHEBI:137740"/>
        <dbReference type="ChEBI" id="CHEBI:137748"/>
        <dbReference type="EC" id="2.3.1.191"/>
    </reaction>
</comment>
<organism evidence="10 11">
    <name type="scientific">Acidisoma cellulosilyticum</name>
    <dbReference type="NCBI Taxonomy" id="2802395"/>
    <lineage>
        <taxon>Bacteria</taxon>
        <taxon>Pseudomonadati</taxon>
        <taxon>Pseudomonadota</taxon>
        <taxon>Alphaproteobacteria</taxon>
        <taxon>Acetobacterales</taxon>
        <taxon>Acidocellaceae</taxon>
        <taxon>Acidisoma</taxon>
    </lineage>
</organism>
<evidence type="ECO:0000256" key="7">
    <source>
        <dbReference type="HAMAP-Rule" id="MF_00523"/>
    </source>
</evidence>
<dbReference type="GO" id="GO:0016410">
    <property type="term" value="F:N-acyltransferase activity"/>
    <property type="evidence" value="ECO:0007669"/>
    <property type="project" value="InterPro"/>
</dbReference>
<feature type="domain" description="UDP-3-O-[3-hydroxymyristoyl] glucosamine N-acyltransferase non-repeat region" evidence="8">
    <location>
        <begin position="40"/>
        <end position="109"/>
    </location>
</feature>
<comment type="similarity">
    <text evidence="7">Belongs to the transferase hexapeptide repeat family. LpxD subfamily.</text>
</comment>
<evidence type="ECO:0000256" key="6">
    <source>
        <dbReference type="ARBA" id="ARBA00023315"/>
    </source>
</evidence>
<dbReference type="Gene3D" id="2.160.10.10">
    <property type="entry name" value="Hexapeptide repeat proteins"/>
    <property type="match status" value="1"/>
</dbReference>
<dbReference type="PANTHER" id="PTHR43378:SF2">
    <property type="entry name" value="UDP-3-O-ACYLGLUCOSAMINE N-ACYLTRANSFERASE 1, MITOCHONDRIAL-RELATED"/>
    <property type="match status" value="1"/>
</dbReference>
<keyword evidence="1 7" id="KW-0444">Lipid biosynthesis</keyword>
<dbReference type="NCBIfam" id="TIGR01853">
    <property type="entry name" value="lipid_A_lpxD"/>
    <property type="match status" value="1"/>
</dbReference>
<keyword evidence="4 7" id="KW-0677">Repeat</keyword>
<evidence type="ECO:0000256" key="4">
    <source>
        <dbReference type="ARBA" id="ARBA00022737"/>
    </source>
</evidence>
<dbReference type="GO" id="GO:0016020">
    <property type="term" value="C:membrane"/>
    <property type="evidence" value="ECO:0007669"/>
    <property type="project" value="GOC"/>
</dbReference>
<dbReference type="Pfam" id="PF04613">
    <property type="entry name" value="LpxD"/>
    <property type="match status" value="1"/>
</dbReference>
<comment type="function">
    <text evidence="7">Catalyzes the N-acylation of UDP-3-O-acylglucosamine using 3-hydroxyacyl-ACP as the acyl donor. Is involved in the biosynthesis of lipid A, a phosphorylated glycolipid that anchors the lipopolysaccharide to the outer membrane of the cell.</text>
</comment>
<dbReference type="NCBIfam" id="NF002060">
    <property type="entry name" value="PRK00892.1"/>
    <property type="match status" value="1"/>
</dbReference>
<evidence type="ECO:0000256" key="1">
    <source>
        <dbReference type="ARBA" id="ARBA00022516"/>
    </source>
</evidence>
<evidence type="ECO:0000259" key="9">
    <source>
        <dbReference type="Pfam" id="PF25087"/>
    </source>
</evidence>
<evidence type="ECO:0000256" key="5">
    <source>
        <dbReference type="ARBA" id="ARBA00023098"/>
    </source>
</evidence>
<keyword evidence="6 7" id="KW-0012">Acyltransferase</keyword>
<reference evidence="10 11" key="1">
    <citation type="journal article" date="2021" name="Microorganisms">
        <title>Acidisoma silvae sp. nov. and Acidisomacellulosilytica sp. nov., Two Acidophilic Bacteria Isolated from Decaying Wood, Hydrolyzing Cellulose and Producing Poly-3-hydroxybutyrate.</title>
        <authorList>
            <person name="Mieszkin S."/>
            <person name="Pouder E."/>
            <person name="Uroz S."/>
            <person name="Simon-Colin C."/>
            <person name="Alain K."/>
        </authorList>
    </citation>
    <scope>NUCLEOTIDE SEQUENCE [LARGE SCALE GENOMIC DNA]</scope>
    <source>
        <strain evidence="10 11">HW T5.17</strain>
    </source>
</reference>
<dbReference type="Gene3D" id="3.40.1390.10">
    <property type="entry name" value="MurE/MurF, N-terminal domain"/>
    <property type="match status" value="1"/>
</dbReference>
<sequence>MDGLVQSIAGDSRFFLRAGPFPLSVIAETIGLETTGLPVDRVFTGVAPLQTAGPGEISFLTNRKYLDILHGTQAGAVILEPALAAHVPAGTLPLVSARSTTAWAGVAALFHPLEPILPGIHPSAVIDPSAQISAEAEIGPFCVIGARVQIGPRCRIGPLVSIGDGVVIGCDTRIGSHASLSHSLIGDRVFIFPGVRIGQEGFGFDPMPTARGFTTVPQLGRVVIEDDVEIGANSMVDRGSAQDTVIGAGSRLDNAVQIAHNVRLGRCCVIVAQAGISGSTVLGDYVTLAGQAGVAGHLHIGQGARVGAQAGVMADLAPRAVVVGSPAEPVKEFFRQVAFLRRMMRREEAAKN</sequence>
<comment type="caution">
    <text evidence="10">The sequence shown here is derived from an EMBL/GenBank/DDBJ whole genome shotgun (WGS) entry which is preliminary data.</text>
</comment>
<comment type="pathway">
    <text evidence="7">Bacterial outer membrane biogenesis; LPS lipid A biosynthesis.</text>
</comment>
<dbReference type="AlphaFoldDB" id="A0A964E3Q4"/>
<gene>
    <name evidence="7 10" type="primary">lpxD</name>
    <name evidence="10" type="ORF">ACELLULO517_09530</name>
</gene>